<organism evidence="1 2">
    <name type="scientific">Erwinia piriflorinigrans CFBP 5888</name>
    <dbReference type="NCBI Taxonomy" id="1161919"/>
    <lineage>
        <taxon>Bacteria</taxon>
        <taxon>Pseudomonadati</taxon>
        <taxon>Pseudomonadota</taxon>
        <taxon>Gammaproteobacteria</taxon>
        <taxon>Enterobacterales</taxon>
        <taxon>Erwiniaceae</taxon>
        <taxon>Erwinia</taxon>
    </lineage>
</organism>
<keyword evidence="2" id="KW-1185">Reference proteome</keyword>
<accession>V5ZCD0</accession>
<dbReference type="EMBL" id="CAHS01000022">
    <property type="protein sequence ID" value="CCG89013.1"/>
    <property type="molecule type" value="Genomic_DNA"/>
</dbReference>
<gene>
    <name evidence="1" type="ORF">EPIR_3650</name>
</gene>
<name>V5ZCD0_9GAMM</name>
<comment type="caution">
    <text evidence="1">The sequence shown here is derived from an EMBL/GenBank/DDBJ whole genome shotgun (WGS) entry which is preliminary data.</text>
</comment>
<proteinExistence type="predicted"/>
<reference evidence="1 2" key="1">
    <citation type="journal article" date="2013" name="Syst. Appl. Microbiol.">
        <title>Phylogenetic position and virulence apparatus of the pear flower necrosis pathogen Erwinia piriflorinigrans CFBP 5888T as assessed by comparative genomics.</title>
        <authorList>
            <person name="Smits T.H."/>
            <person name="Rezzonico F."/>
            <person name="Lopez M.M."/>
            <person name="Blom J."/>
            <person name="Goesmann A."/>
            <person name="Frey J.E."/>
            <person name="Duffy B."/>
        </authorList>
    </citation>
    <scope>NUCLEOTIDE SEQUENCE [LARGE SCALE GENOMIC DNA]</scope>
    <source>
        <strain evidence="2">CFBP5888</strain>
    </source>
</reference>
<evidence type="ECO:0000313" key="2">
    <source>
        <dbReference type="Proteomes" id="UP000018217"/>
    </source>
</evidence>
<dbReference type="Proteomes" id="UP000018217">
    <property type="component" value="Unassembled WGS sequence"/>
</dbReference>
<protein>
    <submittedName>
        <fullName evidence="1">Uncharacterized protein</fullName>
    </submittedName>
</protein>
<sequence>MNSSESEQKNTVCFFLEKTAFVFNYPPGLARLTEEKAFHILPVFNQNRSIKREDEAEIYTLVYK</sequence>
<dbReference type="AlphaFoldDB" id="V5ZCD0"/>
<evidence type="ECO:0000313" key="1">
    <source>
        <dbReference type="EMBL" id="CCG89013.1"/>
    </source>
</evidence>